<feature type="transmembrane region" description="Helical" evidence="1">
    <location>
        <begin position="125"/>
        <end position="143"/>
    </location>
</feature>
<name>A0A9D1IMF2_9FIRM</name>
<dbReference type="EMBL" id="DVMT01000010">
    <property type="protein sequence ID" value="HIU39798.1"/>
    <property type="molecule type" value="Genomic_DNA"/>
</dbReference>
<reference evidence="2" key="1">
    <citation type="submission" date="2020-10" db="EMBL/GenBank/DDBJ databases">
        <authorList>
            <person name="Gilroy R."/>
        </authorList>
    </citation>
    <scope>NUCLEOTIDE SEQUENCE</scope>
    <source>
        <strain evidence="2">CHK193-30670</strain>
    </source>
</reference>
<feature type="transmembrane region" description="Helical" evidence="1">
    <location>
        <begin position="56"/>
        <end position="75"/>
    </location>
</feature>
<dbReference type="Pfam" id="PF03862">
    <property type="entry name" value="SpoVAC_SpoVAEB"/>
    <property type="match status" value="1"/>
</dbReference>
<dbReference type="Proteomes" id="UP000824074">
    <property type="component" value="Unassembled WGS sequence"/>
</dbReference>
<comment type="caution">
    <text evidence="2">The sequence shown here is derived from an EMBL/GenBank/DDBJ whole genome shotgun (WGS) entry which is preliminary data.</text>
</comment>
<accession>A0A9D1IMF2</accession>
<keyword evidence="1" id="KW-0472">Membrane</keyword>
<dbReference type="InterPro" id="IPR005562">
    <property type="entry name" value="SpoVA"/>
</dbReference>
<keyword evidence="1" id="KW-1133">Transmembrane helix</keyword>
<keyword evidence="1" id="KW-0812">Transmembrane</keyword>
<sequence>MDKESYKKLTSKIIPKENKVKNAITSFLVGGMVGFLGQLIVFVLEENFNVKHNDAISIMITILIFTASLLTAMGVFDNLVSKAKAGLIVPITGFAHAMTSSMLDYKKEGFVTGIGANAFKLTGSVILYGVVAAYVFGTIRYLFFGG</sequence>
<feature type="transmembrane region" description="Helical" evidence="1">
    <location>
        <begin position="20"/>
        <end position="44"/>
    </location>
</feature>
<feature type="transmembrane region" description="Helical" evidence="1">
    <location>
        <begin position="87"/>
        <end position="105"/>
    </location>
</feature>
<protein>
    <submittedName>
        <fullName evidence="2">SpoVA/SpoVAEb family sporulation membrane protein</fullName>
    </submittedName>
</protein>
<organism evidence="2 3">
    <name type="scientific">Candidatus Aphodocola excrementigallinarum</name>
    <dbReference type="NCBI Taxonomy" id="2840670"/>
    <lineage>
        <taxon>Bacteria</taxon>
        <taxon>Bacillati</taxon>
        <taxon>Bacillota</taxon>
        <taxon>Bacilli</taxon>
        <taxon>Candidatus Aphodocola</taxon>
    </lineage>
</organism>
<evidence type="ECO:0000256" key="1">
    <source>
        <dbReference type="SAM" id="Phobius"/>
    </source>
</evidence>
<evidence type="ECO:0000313" key="3">
    <source>
        <dbReference type="Proteomes" id="UP000824074"/>
    </source>
</evidence>
<reference evidence="2" key="2">
    <citation type="journal article" date="2021" name="PeerJ">
        <title>Extensive microbial diversity within the chicken gut microbiome revealed by metagenomics and culture.</title>
        <authorList>
            <person name="Gilroy R."/>
            <person name="Ravi A."/>
            <person name="Getino M."/>
            <person name="Pursley I."/>
            <person name="Horton D.L."/>
            <person name="Alikhan N.F."/>
            <person name="Baker D."/>
            <person name="Gharbi K."/>
            <person name="Hall N."/>
            <person name="Watson M."/>
            <person name="Adriaenssens E.M."/>
            <person name="Foster-Nyarko E."/>
            <person name="Jarju S."/>
            <person name="Secka A."/>
            <person name="Antonio M."/>
            <person name="Oren A."/>
            <person name="Chaudhuri R.R."/>
            <person name="La Ragione R."/>
            <person name="Hildebrand F."/>
            <person name="Pallen M.J."/>
        </authorList>
    </citation>
    <scope>NUCLEOTIDE SEQUENCE</scope>
    <source>
        <strain evidence="2">CHK193-30670</strain>
    </source>
</reference>
<proteinExistence type="predicted"/>
<evidence type="ECO:0000313" key="2">
    <source>
        <dbReference type="EMBL" id="HIU39798.1"/>
    </source>
</evidence>
<dbReference type="PANTHER" id="PTHR38450">
    <property type="entry name" value="STAGE V SPORULATION PROTEIN AC-RELATED"/>
    <property type="match status" value="1"/>
</dbReference>
<dbReference type="AlphaFoldDB" id="A0A9D1IMF2"/>
<gene>
    <name evidence="2" type="ORF">IAB68_00650</name>
</gene>
<dbReference type="PANTHER" id="PTHR38450:SF1">
    <property type="entry name" value="STAGE V SPORULATION PROTEIN AC"/>
    <property type="match status" value="1"/>
</dbReference>